<protein>
    <submittedName>
        <fullName evidence="1">Uncharacterized protein</fullName>
    </submittedName>
</protein>
<name>A0A7D5PBM6_9EURY</name>
<sequence>MTGEEMHNSNIEHHGIFYRGNLVGAVTYRAPLGRRRLDWNEAGDLVPRPAGELKLDDLPSPMSGRAKQFMDPPTEDEIVESEVFGGTEIIELNRICIGVDMPNLASCGLAQSQDRFLESSSCPSDTEYFLTLVRADFDASMIKALADRGWTLRSISEPTEAGNREHKTIHDEYKWVWICPVDIVEDQQKTLTDWEN</sequence>
<dbReference type="OrthoDB" id="216663at2157"/>
<dbReference type="RefSeq" id="WP_179922850.1">
    <property type="nucleotide sequence ID" value="NZ_CP058909.1"/>
</dbReference>
<proteinExistence type="predicted"/>
<reference evidence="1 2" key="1">
    <citation type="submission" date="2020-07" db="EMBL/GenBank/DDBJ databases">
        <title>Halosimplex litoreum sp. nov. and Halosimplex rubrum sp. nov., isolated from different salt environments.</title>
        <authorList>
            <person name="Cui H."/>
        </authorList>
    </citation>
    <scope>NUCLEOTIDE SEQUENCE [LARGE SCALE GENOMIC DNA]</scope>
    <source>
        <strain evidence="1 2">R2</strain>
    </source>
</reference>
<evidence type="ECO:0000313" key="1">
    <source>
        <dbReference type="EMBL" id="QLH82382.1"/>
    </source>
</evidence>
<organism evidence="1 2">
    <name type="scientific">Halosimplex pelagicum</name>
    <dbReference type="NCBI Taxonomy" id="869886"/>
    <lineage>
        <taxon>Archaea</taxon>
        <taxon>Methanobacteriati</taxon>
        <taxon>Methanobacteriota</taxon>
        <taxon>Stenosarchaea group</taxon>
        <taxon>Halobacteria</taxon>
        <taxon>Halobacteriales</taxon>
        <taxon>Haloarculaceae</taxon>
        <taxon>Halosimplex</taxon>
    </lineage>
</organism>
<dbReference type="GeneID" id="56083418"/>
<dbReference type="KEGG" id="hpel:HZS54_12475"/>
<keyword evidence="2" id="KW-1185">Reference proteome</keyword>
<accession>A0A7D5PBM6</accession>
<dbReference type="EMBL" id="CP058909">
    <property type="protein sequence ID" value="QLH82382.1"/>
    <property type="molecule type" value="Genomic_DNA"/>
</dbReference>
<gene>
    <name evidence="1" type="ORF">HZS54_12475</name>
</gene>
<dbReference type="Proteomes" id="UP000509346">
    <property type="component" value="Chromosome"/>
</dbReference>
<dbReference type="AlphaFoldDB" id="A0A7D5PBM6"/>
<evidence type="ECO:0000313" key="2">
    <source>
        <dbReference type="Proteomes" id="UP000509346"/>
    </source>
</evidence>